<evidence type="ECO:0000256" key="1">
    <source>
        <dbReference type="SAM" id="MobiDB-lite"/>
    </source>
</evidence>
<dbReference type="EMBL" id="QOCI01000009">
    <property type="protein sequence ID" value="RRR17908.1"/>
    <property type="molecule type" value="Genomic_DNA"/>
</dbReference>
<evidence type="ECO:0000313" key="3">
    <source>
        <dbReference type="EMBL" id="RRR17908.1"/>
    </source>
</evidence>
<evidence type="ECO:0000256" key="2">
    <source>
        <dbReference type="SAM" id="SignalP"/>
    </source>
</evidence>
<accession>A0A426SIC1</accession>
<feature type="signal peptide" evidence="2">
    <location>
        <begin position="1"/>
        <end position="21"/>
    </location>
</feature>
<evidence type="ECO:0008006" key="5">
    <source>
        <dbReference type="Google" id="ProtNLM"/>
    </source>
</evidence>
<feature type="chain" id="PRO_5019073067" description="PEP-CTERM sorting domain-containing protein" evidence="2">
    <location>
        <begin position="22"/>
        <end position="252"/>
    </location>
</feature>
<name>A0A426SIC1_9MICO</name>
<proteinExistence type="predicted"/>
<protein>
    <recommendedName>
        <fullName evidence="5">PEP-CTERM sorting domain-containing protein</fullName>
    </recommendedName>
</protein>
<evidence type="ECO:0000313" key="4">
    <source>
        <dbReference type="Proteomes" id="UP000274327"/>
    </source>
</evidence>
<sequence>MRGAARAAPIAIASVSAPALAVSPTCASQDVTLNWGFAQYSGTPSLTSSFTTNVTFNPNPPNGTYPSLNSPLRATIVHTYFGQARGSTPNGTISTFNVGGIGQVGYYVRQQTGATGSATPSANDYQTIRFTFSESVSNLRFSITDIDRVWTTTTKDFIDGVSLTSGSRFTATVPSGSTVTGAGTVASPWRNSTDGNKSEDEPGGQIDIAFTGPVETFTIRYDNLGRQAISSGVNNDQAVFITGFRANRPTQC</sequence>
<feature type="region of interest" description="Disordered" evidence="1">
    <location>
        <begin position="180"/>
        <end position="208"/>
    </location>
</feature>
<gene>
    <name evidence="3" type="ORF">DS079_11470</name>
</gene>
<dbReference type="Proteomes" id="UP000274327">
    <property type="component" value="Unassembled WGS sequence"/>
</dbReference>
<keyword evidence="2" id="KW-0732">Signal</keyword>
<reference evidence="3 4" key="1">
    <citation type="submission" date="2018-07" db="EMBL/GenBank/DDBJ databases">
        <title>Brachybacteriurn paraconglorneratum KCTC 9916.</title>
        <authorList>
            <person name="Li Y."/>
        </authorList>
    </citation>
    <scope>NUCLEOTIDE SEQUENCE [LARGE SCALE GENOMIC DNA]</scope>
    <source>
        <strain evidence="3 4">KCTC 9916</strain>
    </source>
</reference>
<dbReference type="AlphaFoldDB" id="A0A426SIC1"/>
<comment type="caution">
    <text evidence="3">The sequence shown here is derived from an EMBL/GenBank/DDBJ whole genome shotgun (WGS) entry which is preliminary data.</text>
</comment>
<organism evidence="3 4">
    <name type="scientific">Brachybacterium paraconglomeratum</name>
    <dbReference type="NCBI Taxonomy" id="173362"/>
    <lineage>
        <taxon>Bacteria</taxon>
        <taxon>Bacillati</taxon>
        <taxon>Actinomycetota</taxon>
        <taxon>Actinomycetes</taxon>
        <taxon>Micrococcales</taxon>
        <taxon>Dermabacteraceae</taxon>
        <taxon>Brachybacterium</taxon>
    </lineage>
</organism>
<keyword evidence="4" id="KW-1185">Reference proteome</keyword>